<evidence type="ECO:0000313" key="2">
    <source>
        <dbReference type="EnsemblMetazoa" id="HelroP166030"/>
    </source>
</evidence>
<accession>T1EXM2</accession>
<dbReference type="AlphaFoldDB" id="T1EXM2"/>
<keyword evidence="3" id="KW-1185">Reference proteome</keyword>
<dbReference type="Proteomes" id="UP000015101">
    <property type="component" value="Unassembled WGS sequence"/>
</dbReference>
<protein>
    <submittedName>
        <fullName evidence="1 2">Uncharacterized protein</fullName>
    </submittedName>
</protein>
<reference evidence="3" key="1">
    <citation type="submission" date="2012-12" db="EMBL/GenBank/DDBJ databases">
        <authorList>
            <person name="Hellsten U."/>
            <person name="Grimwood J."/>
            <person name="Chapman J.A."/>
            <person name="Shapiro H."/>
            <person name="Aerts A."/>
            <person name="Otillar R.P."/>
            <person name="Terry A.Y."/>
            <person name="Boore J.L."/>
            <person name="Simakov O."/>
            <person name="Marletaz F."/>
            <person name="Cho S.-J."/>
            <person name="Edsinger-Gonzales E."/>
            <person name="Havlak P."/>
            <person name="Kuo D.-H."/>
            <person name="Larsson T."/>
            <person name="Lv J."/>
            <person name="Arendt D."/>
            <person name="Savage R."/>
            <person name="Osoegawa K."/>
            <person name="de Jong P."/>
            <person name="Lindberg D.R."/>
            <person name="Seaver E.C."/>
            <person name="Weisblat D.A."/>
            <person name="Putnam N.H."/>
            <person name="Grigoriev I.V."/>
            <person name="Rokhsar D.S."/>
        </authorList>
    </citation>
    <scope>NUCLEOTIDE SEQUENCE</scope>
</reference>
<gene>
    <name evidence="2" type="primary">20201322</name>
    <name evidence="1" type="ORF">HELRODRAFT_166030</name>
</gene>
<organism evidence="2 3">
    <name type="scientific">Helobdella robusta</name>
    <name type="common">Californian leech</name>
    <dbReference type="NCBI Taxonomy" id="6412"/>
    <lineage>
        <taxon>Eukaryota</taxon>
        <taxon>Metazoa</taxon>
        <taxon>Spiralia</taxon>
        <taxon>Lophotrochozoa</taxon>
        <taxon>Annelida</taxon>
        <taxon>Clitellata</taxon>
        <taxon>Hirudinea</taxon>
        <taxon>Rhynchobdellida</taxon>
        <taxon>Glossiphoniidae</taxon>
        <taxon>Helobdella</taxon>
    </lineage>
</organism>
<dbReference type="EnsemblMetazoa" id="HelroT166030">
    <property type="protein sequence ID" value="HelroP166030"/>
    <property type="gene ID" value="HelroG166030"/>
</dbReference>
<dbReference type="CTD" id="20201322"/>
<evidence type="ECO:0000313" key="1">
    <source>
        <dbReference type="EMBL" id="ESN90370.1"/>
    </source>
</evidence>
<reference evidence="2" key="3">
    <citation type="submission" date="2015-06" db="UniProtKB">
        <authorList>
            <consortium name="EnsemblMetazoa"/>
        </authorList>
    </citation>
    <scope>IDENTIFICATION</scope>
</reference>
<dbReference type="InParanoid" id="T1EXM2"/>
<dbReference type="EMBL" id="AMQM01002244">
    <property type="status" value="NOT_ANNOTATED_CDS"/>
    <property type="molecule type" value="Genomic_DNA"/>
</dbReference>
<dbReference type="KEGG" id="hro:HELRODRAFT_166030"/>
<dbReference type="EMBL" id="KB097753">
    <property type="protein sequence ID" value="ESN90370.1"/>
    <property type="molecule type" value="Genomic_DNA"/>
</dbReference>
<dbReference type="HOGENOM" id="CLU_1919338_0_0_1"/>
<dbReference type="RefSeq" id="XP_009031316.1">
    <property type="nucleotide sequence ID" value="XM_009033068.1"/>
</dbReference>
<dbReference type="GeneID" id="20201322"/>
<proteinExistence type="predicted"/>
<sequence>MKEKFQAGVAEKQVIAVRKERERLNMIVELKEKGGPFTNPYEVEKYMKSDITEAKKQKRIKKENQFAKELSAYFSKSDPLFRVKVTLPNKIRRDIEFSISLKALLRQYSTNQSSATMQQFRDDHASLFHSLT</sequence>
<reference evidence="1 3" key="2">
    <citation type="journal article" date="2013" name="Nature">
        <title>Insights into bilaterian evolution from three spiralian genomes.</title>
        <authorList>
            <person name="Simakov O."/>
            <person name="Marletaz F."/>
            <person name="Cho S.J."/>
            <person name="Edsinger-Gonzales E."/>
            <person name="Havlak P."/>
            <person name="Hellsten U."/>
            <person name="Kuo D.H."/>
            <person name="Larsson T."/>
            <person name="Lv J."/>
            <person name="Arendt D."/>
            <person name="Savage R."/>
            <person name="Osoegawa K."/>
            <person name="de Jong P."/>
            <person name="Grimwood J."/>
            <person name="Chapman J.A."/>
            <person name="Shapiro H."/>
            <person name="Aerts A."/>
            <person name="Otillar R.P."/>
            <person name="Terry A.Y."/>
            <person name="Boore J.L."/>
            <person name="Grigoriev I.V."/>
            <person name="Lindberg D.R."/>
            <person name="Seaver E.C."/>
            <person name="Weisblat D.A."/>
            <person name="Putnam N.H."/>
            <person name="Rokhsar D.S."/>
        </authorList>
    </citation>
    <scope>NUCLEOTIDE SEQUENCE</scope>
</reference>
<dbReference type="OrthoDB" id="8364293at2759"/>
<evidence type="ECO:0000313" key="3">
    <source>
        <dbReference type="Proteomes" id="UP000015101"/>
    </source>
</evidence>
<name>T1EXM2_HELRO</name>